<keyword evidence="4" id="KW-1185">Reference proteome</keyword>
<keyword evidence="2" id="KW-0732">Signal</keyword>
<dbReference type="Proteomes" id="UP000261540">
    <property type="component" value="Unplaced"/>
</dbReference>
<evidence type="ECO:0000256" key="1">
    <source>
        <dbReference type="SAM" id="Phobius"/>
    </source>
</evidence>
<evidence type="ECO:0000313" key="4">
    <source>
        <dbReference type="Proteomes" id="UP000261540"/>
    </source>
</evidence>
<accession>A0A3B3R8J6</accession>
<reference evidence="3" key="1">
    <citation type="submission" date="2025-08" db="UniProtKB">
        <authorList>
            <consortium name="Ensembl"/>
        </authorList>
    </citation>
    <scope>IDENTIFICATION</scope>
</reference>
<keyword evidence="1" id="KW-1133">Transmembrane helix</keyword>
<feature type="chain" id="PRO_5017243351" evidence="2">
    <location>
        <begin position="24"/>
        <end position="165"/>
    </location>
</feature>
<dbReference type="AlphaFoldDB" id="A0A3B3R8J6"/>
<proteinExistence type="predicted"/>
<keyword evidence="1" id="KW-0472">Membrane</keyword>
<feature type="transmembrane region" description="Helical" evidence="1">
    <location>
        <begin position="33"/>
        <end position="54"/>
    </location>
</feature>
<dbReference type="Ensembl" id="ENSPKIT00000038659.1">
    <property type="protein sequence ID" value="ENSPKIP00000014220.1"/>
    <property type="gene ID" value="ENSPKIG00000001367.1"/>
</dbReference>
<feature type="signal peptide" evidence="2">
    <location>
        <begin position="1"/>
        <end position="23"/>
    </location>
</feature>
<evidence type="ECO:0000313" key="3">
    <source>
        <dbReference type="Ensembl" id="ENSPKIP00000014220.1"/>
    </source>
</evidence>
<reference evidence="3" key="2">
    <citation type="submission" date="2025-09" db="UniProtKB">
        <authorList>
            <consortium name="Ensembl"/>
        </authorList>
    </citation>
    <scope>IDENTIFICATION</scope>
</reference>
<sequence>MPSFNHVVLLIGVFLVATGGATAFLASEKTTNHAFSLCCVVLGALLLILGLFWAMNGKNNQVPYGDDYSHVLFTPPPGSHFPESQSVLLQQRCGIYGEDFDYPPLEPTCFSPPMNPSCWNMEAPPPYEVAIRTTRSSTHLQRSYSDTLLATEPLFSRSREISFEV</sequence>
<organism evidence="3 4">
    <name type="scientific">Paramormyrops kingsleyae</name>
    <dbReference type="NCBI Taxonomy" id="1676925"/>
    <lineage>
        <taxon>Eukaryota</taxon>
        <taxon>Metazoa</taxon>
        <taxon>Chordata</taxon>
        <taxon>Craniata</taxon>
        <taxon>Vertebrata</taxon>
        <taxon>Euteleostomi</taxon>
        <taxon>Actinopterygii</taxon>
        <taxon>Neopterygii</taxon>
        <taxon>Teleostei</taxon>
        <taxon>Osteoglossocephala</taxon>
        <taxon>Osteoglossomorpha</taxon>
        <taxon>Osteoglossiformes</taxon>
        <taxon>Mormyridae</taxon>
        <taxon>Paramormyrops</taxon>
    </lineage>
</organism>
<dbReference type="GeneTree" id="ENSGT00610000087472"/>
<name>A0A3B3R8J6_9TELE</name>
<evidence type="ECO:0000256" key="2">
    <source>
        <dbReference type="SAM" id="SignalP"/>
    </source>
</evidence>
<protein>
    <submittedName>
        <fullName evidence="3">Si:dkeyp-51f12.2</fullName>
    </submittedName>
</protein>
<keyword evidence="1" id="KW-0812">Transmembrane</keyword>